<comment type="caution">
    <text evidence="1">The sequence shown here is derived from an EMBL/GenBank/DDBJ whole genome shotgun (WGS) entry which is preliminary data.</text>
</comment>
<keyword evidence="2" id="KW-1185">Reference proteome</keyword>
<dbReference type="Proteomes" id="UP000626092">
    <property type="component" value="Unassembled WGS sequence"/>
</dbReference>
<reference evidence="1" key="1">
    <citation type="submission" date="2019-11" db="EMBL/GenBank/DDBJ databases">
        <authorList>
            <person name="Liu Y."/>
            <person name="Hou J."/>
            <person name="Li T.-Q."/>
            <person name="Guan C.-H."/>
            <person name="Wu X."/>
            <person name="Wu H.-Z."/>
            <person name="Ling F."/>
            <person name="Zhang R."/>
            <person name="Shi X.-G."/>
            <person name="Ren J.-P."/>
            <person name="Chen E.-F."/>
            <person name="Sun J.-M."/>
        </authorList>
    </citation>
    <scope>NUCLEOTIDE SEQUENCE</scope>
    <source>
        <strain evidence="1">Adult_tree_wgs_1</strain>
        <tissue evidence="1">Leaves</tissue>
    </source>
</reference>
<sequence length="131" mass="15266">MFSGPIRGSGTSFGVILSWNLKLVSIPEVVTFFKVDRALEEGAVDLVHIWQEVANRLPEDIFIRLKLQHWREHDNKFMVRFVAMYLGKIDTLLPMMDQRFPELSLKQKDYIETSWVETTYPSLARHGPKTD</sequence>
<organism evidence="1 2">
    <name type="scientific">Rhododendron simsii</name>
    <name type="common">Sims's rhododendron</name>
    <dbReference type="NCBI Taxonomy" id="118357"/>
    <lineage>
        <taxon>Eukaryota</taxon>
        <taxon>Viridiplantae</taxon>
        <taxon>Streptophyta</taxon>
        <taxon>Embryophyta</taxon>
        <taxon>Tracheophyta</taxon>
        <taxon>Spermatophyta</taxon>
        <taxon>Magnoliopsida</taxon>
        <taxon>eudicotyledons</taxon>
        <taxon>Gunneridae</taxon>
        <taxon>Pentapetalae</taxon>
        <taxon>asterids</taxon>
        <taxon>Ericales</taxon>
        <taxon>Ericaceae</taxon>
        <taxon>Ericoideae</taxon>
        <taxon>Rhodoreae</taxon>
        <taxon>Rhododendron</taxon>
    </lineage>
</organism>
<accession>A0A834HIW1</accession>
<dbReference type="AlphaFoldDB" id="A0A834HIW1"/>
<gene>
    <name evidence="1" type="ORF">RHSIM_Rhsim01G0131500</name>
</gene>
<dbReference type="PANTHER" id="PTHR32448">
    <property type="entry name" value="OS08G0158400 PROTEIN"/>
    <property type="match status" value="1"/>
</dbReference>
<evidence type="ECO:0000313" key="1">
    <source>
        <dbReference type="EMBL" id="KAF7154127.1"/>
    </source>
</evidence>
<dbReference type="Gene3D" id="3.40.462.20">
    <property type="match status" value="1"/>
</dbReference>
<protein>
    <submittedName>
        <fullName evidence="1">Uncharacterized protein</fullName>
    </submittedName>
</protein>
<name>A0A834HIW1_RHOSS</name>
<dbReference type="EMBL" id="WJXA01000001">
    <property type="protein sequence ID" value="KAF7154127.1"/>
    <property type="molecule type" value="Genomic_DNA"/>
</dbReference>
<evidence type="ECO:0000313" key="2">
    <source>
        <dbReference type="Proteomes" id="UP000626092"/>
    </source>
</evidence>
<dbReference type="OrthoDB" id="407275at2759"/>
<proteinExistence type="predicted"/>